<dbReference type="GO" id="GO:0016491">
    <property type="term" value="F:oxidoreductase activity"/>
    <property type="evidence" value="ECO:0007669"/>
    <property type="project" value="InterPro"/>
</dbReference>
<name>A0A849L6W0_9RHOB</name>
<evidence type="ECO:0000256" key="1">
    <source>
        <dbReference type="ARBA" id="ARBA00035644"/>
    </source>
</evidence>
<dbReference type="InterPro" id="IPR007037">
    <property type="entry name" value="SIP_rossman_dom"/>
</dbReference>
<keyword evidence="4" id="KW-1185">Reference proteome</keyword>
<dbReference type="Gene3D" id="2.40.30.10">
    <property type="entry name" value="Translation factors"/>
    <property type="match status" value="1"/>
</dbReference>
<feature type="domain" description="FAD-binding FR-type" evidence="2">
    <location>
        <begin position="89"/>
        <end position="211"/>
    </location>
</feature>
<gene>
    <name evidence="3" type="ORF">HMH01_17045</name>
</gene>
<dbReference type="PANTHER" id="PTHR30157:SF0">
    <property type="entry name" value="NADPH-DEPENDENT FERRIC-CHELATE REDUCTASE"/>
    <property type="match status" value="1"/>
</dbReference>
<comment type="similarity">
    <text evidence="1">Belongs to the SIP oxidoreductase family.</text>
</comment>
<dbReference type="AlphaFoldDB" id="A0A849L6W0"/>
<sequence length="327" mass="35230">MITQIRTGLEARDLVFASDADGALTCDTGIGLLRFSAEDGSVAIRVEAPSRNEVFMLRESVLAQLEQLGPALVAGIEWQGAEFASPYPPNFRVAQIVGCTQVSARFLRLRLEAEDLGDFARSGLHLRLLLPPAGREPVWPSLGPDGRTHWPTGADRLHTPPYTIRRIDPGAGWLDVDVFLHGNGPTCTWAKQVSPGATVGMTGPGGGWYPQADDLILAGDETALPAIARMLEAAAPETTGKALIAVEDAGDRGDLQRPPGVEVVWIERGKTAQPLVGVLKEIVTRPGPYVWFAAEKAEAALARDYLRETVQLDRKACHVAGYWAKIS</sequence>
<dbReference type="Pfam" id="PF04954">
    <property type="entry name" value="SIP"/>
    <property type="match status" value="1"/>
</dbReference>
<dbReference type="EMBL" id="JABFBC010000006">
    <property type="protein sequence ID" value="NNU82146.1"/>
    <property type="molecule type" value="Genomic_DNA"/>
</dbReference>
<comment type="caution">
    <text evidence="3">The sequence shown here is derived from an EMBL/GenBank/DDBJ whole genome shotgun (WGS) entry which is preliminary data.</text>
</comment>
<evidence type="ECO:0000313" key="3">
    <source>
        <dbReference type="EMBL" id="NNU82146.1"/>
    </source>
</evidence>
<dbReference type="Proteomes" id="UP000572377">
    <property type="component" value="Unassembled WGS sequence"/>
</dbReference>
<dbReference type="RefSeq" id="WP_171327005.1">
    <property type="nucleotide sequence ID" value="NZ_JABFBC010000006.1"/>
</dbReference>
<dbReference type="InterPro" id="IPR013113">
    <property type="entry name" value="SIP_FAD-bd"/>
</dbReference>
<dbReference type="InterPro" id="IPR039261">
    <property type="entry name" value="FNR_nucleotide-bd"/>
</dbReference>
<dbReference type="InterPro" id="IPR017938">
    <property type="entry name" value="Riboflavin_synthase-like_b-brl"/>
</dbReference>
<accession>A0A849L6W0</accession>
<dbReference type="Pfam" id="PF08021">
    <property type="entry name" value="FAD_binding_9"/>
    <property type="match status" value="1"/>
</dbReference>
<evidence type="ECO:0000259" key="2">
    <source>
        <dbReference type="PROSITE" id="PS51384"/>
    </source>
</evidence>
<dbReference type="PANTHER" id="PTHR30157">
    <property type="entry name" value="FERRIC REDUCTASE, NADPH-DEPENDENT"/>
    <property type="match status" value="1"/>
</dbReference>
<dbReference type="Gene3D" id="3.40.50.80">
    <property type="entry name" value="Nucleotide-binding domain of ferredoxin-NADP reductase (FNR) module"/>
    <property type="match status" value="1"/>
</dbReference>
<dbReference type="InterPro" id="IPR017927">
    <property type="entry name" value="FAD-bd_FR_type"/>
</dbReference>
<dbReference type="CDD" id="cd06193">
    <property type="entry name" value="siderophore_interacting"/>
    <property type="match status" value="1"/>
</dbReference>
<dbReference type="InterPro" id="IPR039374">
    <property type="entry name" value="SIP_fam"/>
</dbReference>
<protein>
    <submittedName>
        <fullName evidence="3">SIP domain-containing protein</fullName>
    </submittedName>
</protein>
<evidence type="ECO:0000313" key="4">
    <source>
        <dbReference type="Proteomes" id="UP000572377"/>
    </source>
</evidence>
<dbReference type="PROSITE" id="PS51384">
    <property type="entry name" value="FAD_FR"/>
    <property type="match status" value="1"/>
</dbReference>
<dbReference type="SUPFAM" id="SSF63380">
    <property type="entry name" value="Riboflavin synthase domain-like"/>
    <property type="match status" value="1"/>
</dbReference>
<reference evidence="3 4" key="1">
    <citation type="submission" date="2020-05" db="EMBL/GenBank/DDBJ databases">
        <title>Gimesia benthica sp. nov., a novel planctomycete isolated from a deep-sea water sample of the Northwest Indian Ocean.</title>
        <authorList>
            <person name="Wang J."/>
            <person name="Ruan C."/>
            <person name="Song L."/>
            <person name="Zhu Y."/>
            <person name="Li A."/>
            <person name="Zheng X."/>
            <person name="Wang L."/>
            <person name="Lu Z."/>
            <person name="Huang Y."/>
            <person name="Du W."/>
            <person name="Zhou Y."/>
            <person name="Huang L."/>
            <person name="Dai X."/>
        </authorList>
    </citation>
    <scope>NUCLEOTIDE SEQUENCE [LARGE SCALE GENOMIC DNA]</scope>
    <source>
        <strain evidence="3 4">YYQ-30</strain>
    </source>
</reference>
<proteinExistence type="inferred from homology"/>
<organism evidence="3 4">
    <name type="scientific">Halovulum dunhuangense</name>
    <dbReference type="NCBI Taxonomy" id="1505036"/>
    <lineage>
        <taxon>Bacteria</taxon>
        <taxon>Pseudomonadati</taxon>
        <taxon>Pseudomonadota</taxon>
        <taxon>Alphaproteobacteria</taxon>
        <taxon>Rhodobacterales</taxon>
        <taxon>Paracoccaceae</taxon>
        <taxon>Halovulum</taxon>
    </lineage>
</organism>